<dbReference type="Proteomes" id="UP001314903">
    <property type="component" value="Unassembled WGS sequence"/>
</dbReference>
<comment type="caution">
    <text evidence="2">The sequence shown here is derived from an EMBL/GenBank/DDBJ whole genome shotgun (WGS) entry which is preliminary data.</text>
</comment>
<evidence type="ECO:0000313" key="2">
    <source>
        <dbReference type="EMBL" id="MBP2028476.1"/>
    </source>
</evidence>
<proteinExistence type="predicted"/>
<accession>A0ABS4KMM0</accession>
<keyword evidence="1" id="KW-1133">Transmembrane helix</keyword>
<organism evidence="2 3">
    <name type="scientific">Acetoanaerobium pronyense</name>
    <dbReference type="NCBI Taxonomy" id="1482736"/>
    <lineage>
        <taxon>Bacteria</taxon>
        <taxon>Bacillati</taxon>
        <taxon>Bacillota</taxon>
        <taxon>Clostridia</taxon>
        <taxon>Peptostreptococcales</taxon>
        <taxon>Filifactoraceae</taxon>
        <taxon>Acetoanaerobium</taxon>
    </lineage>
</organism>
<name>A0ABS4KMM0_9FIRM</name>
<evidence type="ECO:0000313" key="3">
    <source>
        <dbReference type="Proteomes" id="UP001314903"/>
    </source>
</evidence>
<keyword evidence="3" id="KW-1185">Reference proteome</keyword>
<feature type="transmembrane region" description="Helical" evidence="1">
    <location>
        <begin position="14"/>
        <end position="32"/>
    </location>
</feature>
<reference evidence="2 3" key="1">
    <citation type="submission" date="2021-03" db="EMBL/GenBank/DDBJ databases">
        <title>Genomic Encyclopedia of Type Strains, Phase IV (KMG-IV): sequencing the most valuable type-strain genomes for metagenomic binning, comparative biology and taxonomic classification.</title>
        <authorList>
            <person name="Goeker M."/>
        </authorList>
    </citation>
    <scope>NUCLEOTIDE SEQUENCE [LARGE SCALE GENOMIC DNA]</scope>
    <source>
        <strain evidence="2 3">DSM 27512</strain>
    </source>
</reference>
<feature type="transmembrane region" description="Helical" evidence="1">
    <location>
        <begin position="56"/>
        <end position="78"/>
    </location>
</feature>
<sequence length="84" mass="10145">MNIQKKKNIIKDKYFFIAILFYIMAFLSLYFLEGYSNEYYIFNENLELIRGNKIKLSVLIITFLFFNLGGVFFTIKLYTKRIDD</sequence>
<protein>
    <submittedName>
        <fullName evidence="2">Uncharacterized membrane protein YhaH (DUF805 family)</fullName>
    </submittedName>
</protein>
<dbReference type="EMBL" id="JAGGLI010000029">
    <property type="protein sequence ID" value="MBP2028476.1"/>
    <property type="molecule type" value="Genomic_DNA"/>
</dbReference>
<keyword evidence="1" id="KW-0812">Transmembrane</keyword>
<gene>
    <name evidence="2" type="ORF">J2Z35_002279</name>
</gene>
<keyword evidence="1" id="KW-0472">Membrane</keyword>
<evidence type="ECO:0000256" key="1">
    <source>
        <dbReference type="SAM" id="Phobius"/>
    </source>
</evidence>